<dbReference type="PATRIC" id="fig|74704.6.peg.712"/>
<evidence type="ECO:0000313" key="2">
    <source>
        <dbReference type="EMBL" id="KKI63650.1"/>
    </source>
</evidence>
<dbReference type="RefSeq" id="WP_019468384.1">
    <property type="nucleotide sequence ID" value="NZ_BKAS01000006.1"/>
</dbReference>
<proteinExistence type="inferred from homology"/>
<protein>
    <submittedName>
        <fullName evidence="2">Alkaline shock protein</fullName>
    </submittedName>
</protein>
<comment type="caution">
    <text evidence="2">The sequence shown here is derived from an EMBL/GenBank/DDBJ whole genome shotgun (WGS) entry which is preliminary data.</text>
</comment>
<gene>
    <name evidence="2" type="ORF">UF66_0697</name>
</gene>
<evidence type="ECO:0000256" key="1">
    <source>
        <dbReference type="ARBA" id="ARBA00005721"/>
    </source>
</evidence>
<dbReference type="PANTHER" id="PTHR34297:SF1">
    <property type="entry name" value="ASP23_GLS24 FAMILY ENVELOPE STRESS RESPONSE PROTEIN"/>
    <property type="match status" value="1"/>
</dbReference>
<sequence length="120" mass="13164">MVKVAESSHSNLGKIEIAPEVLTVIASIATSEIKGLEGHFKEIKDLSVEKVTKKQLARGIKVDTKDDGIHIDVYCSFSYGINISETARKIQNAIYNSLSTMTTIIPNQINVHITHIVSTN</sequence>
<name>A0A0M2P0B2_STACC</name>
<accession>A0A0M2P0B2</accession>
<comment type="similarity">
    <text evidence="1">Belongs to the asp23 family.</text>
</comment>
<dbReference type="EMBL" id="LAKJ01000013">
    <property type="protein sequence ID" value="KKI63650.1"/>
    <property type="molecule type" value="Genomic_DNA"/>
</dbReference>
<dbReference type="PANTHER" id="PTHR34297">
    <property type="entry name" value="HYPOTHETICAL CYTOSOLIC PROTEIN-RELATED"/>
    <property type="match status" value="1"/>
</dbReference>
<dbReference type="InterPro" id="IPR005531">
    <property type="entry name" value="Asp23"/>
</dbReference>
<dbReference type="GeneID" id="58097476"/>
<dbReference type="Proteomes" id="UP000034455">
    <property type="component" value="Unassembled WGS sequence"/>
</dbReference>
<dbReference type="AlphaFoldDB" id="A0A0M2P0B2"/>
<reference evidence="2 3" key="1">
    <citation type="submission" date="2015-03" db="EMBL/GenBank/DDBJ databases">
        <title>Genome Assembly of Staphylococcus cohnii subsp. cohnii strain G22B2.</title>
        <authorList>
            <person name="Nair G."/>
            <person name="Kaur G."/>
            <person name="Khatri I."/>
            <person name="Singh N.K."/>
            <person name="Sathyabama S."/>
            <person name="Maurya S.K."/>
            <person name="Subramanian S."/>
            <person name="Agrewala J.N."/>
            <person name="Mayilraj S."/>
        </authorList>
    </citation>
    <scope>NUCLEOTIDE SEQUENCE [LARGE SCALE GENOMIC DNA]</scope>
    <source>
        <strain evidence="2 3">G22B2</strain>
    </source>
</reference>
<organism evidence="2 3">
    <name type="scientific">Staphylococcus cohnii subsp. cohnii</name>
    <dbReference type="NCBI Taxonomy" id="74704"/>
    <lineage>
        <taxon>Bacteria</taxon>
        <taxon>Bacillati</taxon>
        <taxon>Bacillota</taxon>
        <taxon>Bacilli</taxon>
        <taxon>Bacillales</taxon>
        <taxon>Staphylococcaceae</taxon>
        <taxon>Staphylococcus</taxon>
        <taxon>Staphylococcus cohnii species complex</taxon>
    </lineage>
</organism>
<evidence type="ECO:0000313" key="3">
    <source>
        <dbReference type="Proteomes" id="UP000034455"/>
    </source>
</evidence>
<dbReference type="Pfam" id="PF03780">
    <property type="entry name" value="Asp23"/>
    <property type="match status" value="1"/>
</dbReference>